<protein>
    <submittedName>
        <fullName evidence="2">Uncharacterized protein</fullName>
    </submittedName>
</protein>
<gene>
    <name evidence="2" type="ORF">CR513_26996</name>
</gene>
<keyword evidence="1" id="KW-0732">Signal</keyword>
<dbReference type="Proteomes" id="UP000257109">
    <property type="component" value="Unassembled WGS sequence"/>
</dbReference>
<name>A0A371GKH0_MUCPR</name>
<evidence type="ECO:0000313" key="3">
    <source>
        <dbReference type="Proteomes" id="UP000257109"/>
    </source>
</evidence>
<organism evidence="2 3">
    <name type="scientific">Mucuna pruriens</name>
    <name type="common">Velvet bean</name>
    <name type="synonym">Dolichos pruriens</name>
    <dbReference type="NCBI Taxonomy" id="157652"/>
    <lineage>
        <taxon>Eukaryota</taxon>
        <taxon>Viridiplantae</taxon>
        <taxon>Streptophyta</taxon>
        <taxon>Embryophyta</taxon>
        <taxon>Tracheophyta</taxon>
        <taxon>Spermatophyta</taxon>
        <taxon>Magnoliopsida</taxon>
        <taxon>eudicotyledons</taxon>
        <taxon>Gunneridae</taxon>
        <taxon>Pentapetalae</taxon>
        <taxon>rosids</taxon>
        <taxon>fabids</taxon>
        <taxon>Fabales</taxon>
        <taxon>Fabaceae</taxon>
        <taxon>Papilionoideae</taxon>
        <taxon>50 kb inversion clade</taxon>
        <taxon>NPAAA clade</taxon>
        <taxon>indigoferoid/millettioid clade</taxon>
        <taxon>Phaseoleae</taxon>
        <taxon>Mucuna</taxon>
    </lineage>
</organism>
<sequence>MAFHMLHASLGVTWAVELGLAGRRLENTMSKNLHPEKLTTMVLILEELQVIALKGARRPVDAITVQGCTQTCLTSIESLLIQKIINAFIVRLTVQRIFLESIKELNIQRHSQGSIEELNVLRREMILKAIETKEHAMNISFYSKAKTTTIRNKD</sequence>
<feature type="chain" id="PRO_5016597807" evidence="1">
    <location>
        <begin position="16"/>
        <end position="154"/>
    </location>
</feature>
<dbReference type="AlphaFoldDB" id="A0A371GKH0"/>
<comment type="caution">
    <text evidence="2">The sequence shown here is derived from an EMBL/GenBank/DDBJ whole genome shotgun (WGS) entry which is preliminary data.</text>
</comment>
<proteinExistence type="predicted"/>
<dbReference type="EMBL" id="QJKJ01005209">
    <property type="protein sequence ID" value="RDX91069.1"/>
    <property type="molecule type" value="Genomic_DNA"/>
</dbReference>
<evidence type="ECO:0000313" key="2">
    <source>
        <dbReference type="EMBL" id="RDX91069.1"/>
    </source>
</evidence>
<evidence type="ECO:0000256" key="1">
    <source>
        <dbReference type="SAM" id="SignalP"/>
    </source>
</evidence>
<feature type="non-terminal residue" evidence="2">
    <location>
        <position position="1"/>
    </location>
</feature>
<feature type="signal peptide" evidence="1">
    <location>
        <begin position="1"/>
        <end position="15"/>
    </location>
</feature>
<keyword evidence="3" id="KW-1185">Reference proteome</keyword>
<reference evidence="2" key="1">
    <citation type="submission" date="2018-05" db="EMBL/GenBank/DDBJ databases">
        <title>Draft genome of Mucuna pruriens seed.</title>
        <authorList>
            <person name="Nnadi N.E."/>
            <person name="Vos R."/>
            <person name="Hasami M.H."/>
            <person name="Devisetty U.K."/>
            <person name="Aguiy J.C."/>
        </authorList>
    </citation>
    <scope>NUCLEOTIDE SEQUENCE [LARGE SCALE GENOMIC DNA]</scope>
    <source>
        <strain evidence="2">JCA_2017</strain>
    </source>
</reference>
<accession>A0A371GKH0</accession>